<sequence length="135" mass="14871">MGHISTLHYTGDLHNDMVHLQSGDKISTDAPVDNNGKGEAFSPTDLLAVSLAACAMTIMGIKAKALDLDLRGTRVEIEKEMALNPRRVARVSLDFYLSQELDENSRSVLEEAAHTCPVAKSLSAELVQEFRFHYL</sequence>
<dbReference type="PANTHER" id="PTHR39624">
    <property type="entry name" value="PROTEIN INVOLVED IN RIMO-MEDIATED BETA-METHYLTHIOLATION OF RIBOSOMAL PROTEIN S12 YCAO"/>
    <property type="match status" value="1"/>
</dbReference>
<dbReference type="PATRIC" id="fig|750.21.peg.967"/>
<reference evidence="1 2" key="1">
    <citation type="submission" date="2014-11" db="EMBL/GenBank/DDBJ databases">
        <title>Pan-genome of Gallibacterium spp.</title>
        <authorList>
            <person name="Kudirkiene E."/>
            <person name="Bojesen A.M."/>
        </authorList>
    </citation>
    <scope>NUCLEOTIDE SEQUENCE [LARGE SCALE GENOMIC DNA]</scope>
    <source>
        <strain evidence="1 2">F 279</strain>
    </source>
</reference>
<dbReference type="AlphaFoldDB" id="A0A1A7P1E0"/>
<name>A0A1A7P1E0_9PAST</name>
<dbReference type="OrthoDB" id="290036at2"/>
<dbReference type="Pfam" id="PF02566">
    <property type="entry name" value="OsmC"/>
    <property type="match status" value="1"/>
</dbReference>
<protein>
    <submittedName>
        <fullName evidence="1">OsmC family protein</fullName>
    </submittedName>
</protein>
<evidence type="ECO:0000313" key="1">
    <source>
        <dbReference type="EMBL" id="OBW99585.1"/>
    </source>
</evidence>
<dbReference type="RefSeq" id="WP_039080950.1">
    <property type="nucleotide sequence ID" value="NZ_JPXR01000007.1"/>
</dbReference>
<gene>
    <name evidence="1" type="ORF">QV03_02980</name>
</gene>
<dbReference type="InterPro" id="IPR015946">
    <property type="entry name" value="KH_dom-like_a/b"/>
</dbReference>
<proteinExistence type="predicted"/>
<dbReference type="Proteomes" id="UP000092643">
    <property type="component" value="Unassembled WGS sequence"/>
</dbReference>
<dbReference type="Gene3D" id="3.30.300.20">
    <property type="match status" value="1"/>
</dbReference>
<accession>A0A1A7P1E0</accession>
<dbReference type="PANTHER" id="PTHR39624:SF2">
    <property type="entry name" value="OSMC-LIKE PROTEIN"/>
    <property type="match status" value="1"/>
</dbReference>
<comment type="caution">
    <text evidence="1">The sequence shown here is derived from an EMBL/GenBank/DDBJ whole genome shotgun (WGS) entry which is preliminary data.</text>
</comment>
<dbReference type="InterPro" id="IPR036102">
    <property type="entry name" value="OsmC/Ohrsf"/>
</dbReference>
<dbReference type="InterPro" id="IPR003718">
    <property type="entry name" value="OsmC/Ohr_fam"/>
</dbReference>
<dbReference type="SUPFAM" id="SSF82784">
    <property type="entry name" value="OsmC-like"/>
    <property type="match status" value="1"/>
</dbReference>
<organism evidence="1 2">
    <name type="scientific">Gallibacterium anatis</name>
    <dbReference type="NCBI Taxonomy" id="750"/>
    <lineage>
        <taxon>Bacteria</taxon>
        <taxon>Pseudomonadati</taxon>
        <taxon>Pseudomonadota</taxon>
        <taxon>Gammaproteobacteria</taxon>
        <taxon>Pasteurellales</taxon>
        <taxon>Pasteurellaceae</taxon>
        <taxon>Gallibacterium</taxon>
    </lineage>
</organism>
<evidence type="ECO:0000313" key="2">
    <source>
        <dbReference type="Proteomes" id="UP000092643"/>
    </source>
</evidence>
<dbReference type="EMBL" id="JTJO01000020">
    <property type="protein sequence ID" value="OBW99585.1"/>
    <property type="molecule type" value="Genomic_DNA"/>
</dbReference>